<keyword evidence="4" id="KW-1185">Reference proteome</keyword>
<dbReference type="PANTHER" id="PTHR38589:SF1">
    <property type="entry name" value="BLR0621 PROTEIN"/>
    <property type="match status" value="1"/>
</dbReference>
<evidence type="ECO:0000313" key="4">
    <source>
        <dbReference type="Proteomes" id="UP001597261"/>
    </source>
</evidence>
<reference evidence="4" key="1">
    <citation type="journal article" date="2019" name="Int. J. Syst. Evol. Microbiol.">
        <title>The Global Catalogue of Microorganisms (GCM) 10K type strain sequencing project: providing services to taxonomists for standard genome sequencing and annotation.</title>
        <authorList>
            <consortium name="The Broad Institute Genomics Platform"/>
            <consortium name="The Broad Institute Genome Sequencing Center for Infectious Disease"/>
            <person name="Wu L."/>
            <person name="Ma J."/>
        </authorList>
    </citation>
    <scope>NUCLEOTIDE SEQUENCE [LARGE SCALE GENOMIC DNA]</scope>
    <source>
        <strain evidence="4">CGMCC 1.12470</strain>
    </source>
</reference>
<dbReference type="Proteomes" id="UP001597261">
    <property type="component" value="Unassembled WGS sequence"/>
</dbReference>
<keyword evidence="1" id="KW-0732">Signal</keyword>
<gene>
    <name evidence="3" type="ORF">ACFSL4_33365</name>
</gene>
<dbReference type="Gene3D" id="3.10.350.10">
    <property type="entry name" value="LysM domain"/>
    <property type="match status" value="1"/>
</dbReference>
<dbReference type="Pfam" id="PF01476">
    <property type="entry name" value="LysM"/>
    <property type="match status" value="1"/>
</dbReference>
<evidence type="ECO:0000313" key="3">
    <source>
        <dbReference type="EMBL" id="MFD1662928.1"/>
    </source>
</evidence>
<protein>
    <submittedName>
        <fullName evidence="3">LysM peptidoglycan-binding domain-containing protein</fullName>
    </submittedName>
</protein>
<dbReference type="InterPro" id="IPR018392">
    <property type="entry name" value="LysM"/>
</dbReference>
<dbReference type="SUPFAM" id="SSF54106">
    <property type="entry name" value="LysM domain"/>
    <property type="match status" value="1"/>
</dbReference>
<evidence type="ECO:0000259" key="2">
    <source>
        <dbReference type="PROSITE" id="PS51782"/>
    </source>
</evidence>
<evidence type="ECO:0000256" key="1">
    <source>
        <dbReference type="SAM" id="SignalP"/>
    </source>
</evidence>
<feature type="chain" id="PRO_5046833428" evidence="1">
    <location>
        <begin position="44"/>
        <end position="235"/>
    </location>
</feature>
<name>A0ABW4J144_9ACTN</name>
<proteinExistence type="predicted"/>
<dbReference type="RefSeq" id="WP_381091307.1">
    <property type="nucleotide sequence ID" value="NZ_JBHUDX010000108.1"/>
</dbReference>
<dbReference type="InterPro" id="IPR036779">
    <property type="entry name" value="LysM_dom_sf"/>
</dbReference>
<accession>A0ABW4J144</accession>
<dbReference type="CDD" id="cd00118">
    <property type="entry name" value="LysM"/>
    <property type="match status" value="1"/>
</dbReference>
<dbReference type="SMART" id="SM00257">
    <property type="entry name" value="LysM"/>
    <property type="match status" value="1"/>
</dbReference>
<dbReference type="EMBL" id="JBHUDX010000108">
    <property type="protein sequence ID" value="MFD1662928.1"/>
    <property type="molecule type" value="Genomic_DNA"/>
</dbReference>
<feature type="domain" description="LysM" evidence="2">
    <location>
        <begin position="46"/>
        <end position="92"/>
    </location>
</feature>
<feature type="signal peptide" evidence="1">
    <location>
        <begin position="1"/>
        <end position="43"/>
    </location>
</feature>
<sequence>MSFITGSGRHAKPRPARLRIAMASSALAATAAGGVLAAAPAQAATTTYTVKADDTLSDIAQAEHVAGGWHAIARTNHPASPYTIHPGERLALPAPSTASPLPVPVTVGKATQVITVQALGSYATVIAWRKSGTTWHKVYATTKARAGANGVTDGATRKQGTDTTPTGTYTITQGFGVGTNPGTKMPYHHVATDDWWVEDPSSPYYNQMRTSEQDGFPLTEAGVHGSERLINYPTL</sequence>
<comment type="caution">
    <text evidence="3">The sequence shown here is derived from an EMBL/GenBank/DDBJ whole genome shotgun (WGS) entry which is preliminary data.</text>
</comment>
<dbReference type="PROSITE" id="PS51782">
    <property type="entry name" value="LYSM"/>
    <property type="match status" value="1"/>
</dbReference>
<dbReference type="PANTHER" id="PTHR38589">
    <property type="entry name" value="BLR0621 PROTEIN"/>
    <property type="match status" value="1"/>
</dbReference>
<organism evidence="3 4">
    <name type="scientific">Streptomyces caeni</name>
    <dbReference type="NCBI Taxonomy" id="2307231"/>
    <lineage>
        <taxon>Bacteria</taxon>
        <taxon>Bacillati</taxon>
        <taxon>Actinomycetota</taxon>
        <taxon>Actinomycetes</taxon>
        <taxon>Kitasatosporales</taxon>
        <taxon>Streptomycetaceae</taxon>
        <taxon>Streptomyces</taxon>
    </lineage>
</organism>